<reference evidence="1 2" key="1">
    <citation type="journal article" date="2023" name="Plants (Basel)">
        <title>Bridging the Gap: Combining Genomics and Transcriptomics Approaches to Understand Stylosanthes scabra, an Orphan Legume from the Brazilian Caatinga.</title>
        <authorList>
            <person name="Ferreira-Neto J.R.C."/>
            <person name="da Silva M.D."/>
            <person name="Binneck E."/>
            <person name="de Melo N.F."/>
            <person name="da Silva R.H."/>
            <person name="de Melo A.L.T.M."/>
            <person name="Pandolfi V."/>
            <person name="Bustamante F.O."/>
            <person name="Brasileiro-Vidal A.C."/>
            <person name="Benko-Iseppon A.M."/>
        </authorList>
    </citation>
    <scope>NUCLEOTIDE SEQUENCE [LARGE SCALE GENOMIC DNA]</scope>
    <source>
        <tissue evidence="1">Leaves</tissue>
    </source>
</reference>
<sequence length="134" mass="15247">MLRSNSYPNLLVFDPKIEITLRKVRRRIKFENNRYFQAEELASDEGSVYSSAFETDIEIPSSETSTDTMGDNPRRTLKELGGASVAHENHPVRRTGGDEDAVKAFALLFSLEGKAKDWYYTLSGEITDDRIRKP</sequence>
<organism evidence="1 2">
    <name type="scientific">Stylosanthes scabra</name>
    <dbReference type="NCBI Taxonomy" id="79078"/>
    <lineage>
        <taxon>Eukaryota</taxon>
        <taxon>Viridiplantae</taxon>
        <taxon>Streptophyta</taxon>
        <taxon>Embryophyta</taxon>
        <taxon>Tracheophyta</taxon>
        <taxon>Spermatophyta</taxon>
        <taxon>Magnoliopsida</taxon>
        <taxon>eudicotyledons</taxon>
        <taxon>Gunneridae</taxon>
        <taxon>Pentapetalae</taxon>
        <taxon>rosids</taxon>
        <taxon>fabids</taxon>
        <taxon>Fabales</taxon>
        <taxon>Fabaceae</taxon>
        <taxon>Papilionoideae</taxon>
        <taxon>50 kb inversion clade</taxon>
        <taxon>dalbergioids sensu lato</taxon>
        <taxon>Dalbergieae</taxon>
        <taxon>Pterocarpus clade</taxon>
        <taxon>Stylosanthes</taxon>
    </lineage>
</organism>
<gene>
    <name evidence="1" type="ORF">PIB30_069547</name>
</gene>
<protein>
    <recommendedName>
        <fullName evidence="3">Retrotransposon gag domain-containing protein</fullName>
    </recommendedName>
</protein>
<name>A0ABU6QN92_9FABA</name>
<keyword evidence="2" id="KW-1185">Reference proteome</keyword>
<proteinExistence type="predicted"/>
<comment type="caution">
    <text evidence="1">The sequence shown here is derived from an EMBL/GenBank/DDBJ whole genome shotgun (WGS) entry which is preliminary data.</text>
</comment>
<dbReference type="EMBL" id="JASCZI010000766">
    <property type="protein sequence ID" value="MED6113302.1"/>
    <property type="molecule type" value="Genomic_DNA"/>
</dbReference>
<evidence type="ECO:0000313" key="2">
    <source>
        <dbReference type="Proteomes" id="UP001341840"/>
    </source>
</evidence>
<dbReference type="Proteomes" id="UP001341840">
    <property type="component" value="Unassembled WGS sequence"/>
</dbReference>
<evidence type="ECO:0008006" key="3">
    <source>
        <dbReference type="Google" id="ProtNLM"/>
    </source>
</evidence>
<accession>A0ABU6QN92</accession>
<evidence type="ECO:0000313" key="1">
    <source>
        <dbReference type="EMBL" id="MED6113302.1"/>
    </source>
</evidence>